<evidence type="ECO:0000313" key="17">
    <source>
        <dbReference type="EMBL" id="CAG9799519.1"/>
    </source>
</evidence>
<dbReference type="GO" id="GO:0006487">
    <property type="term" value="P:protein N-linked glycosylation"/>
    <property type="evidence" value="ECO:0007669"/>
    <property type="project" value="UniProtKB-UniRule"/>
</dbReference>
<evidence type="ECO:0000256" key="6">
    <source>
        <dbReference type="ARBA" id="ARBA00022692"/>
    </source>
</evidence>
<proteinExistence type="inferred from homology"/>
<dbReference type="OrthoDB" id="432292at2759"/>
<comment type="subcellular location">
    <subcellularLocation>
        <location evidence="2 12">Endoplasmic reticulum membrane</location>
        <topology evidence="2 12">Multi-pass membrane protein</topology>
    </subcellularLocation>
</comment>
<feature type="domain" description="Ribophorin II N-terminal" evidence="13">
    <location>
        <begin position="28"/>
        <end position="266"/>
    </location>
</feature>
<evidence type="ECO:0000256" key="10">
    <source>
        <dbReference type="ARBA" id="ARBA00023136"/>
    </source>
</evidence>
<dbReference type="AlphaFoldDB" id="A0A9N9RJV7"/>
<dbReference type="PANTHER" id="PTHR12640:SF0">
    <property type="entry name" value="DOLICHYL-DIPHOSPHOOLIGOSACCHARIDE--PROTEIN GLYCOSYLTRANSFERASE SUBUNIT 2"/>
    <property type="match status" value="1"/>
</dbReference>
<keyword evidence="18" id="KW-1185">Reference proteome</keyword>
<comment type="similarity">
    <text evidence="4 12">Belongs to the SWP1 family.</text>
</comment>
<keyword evidence="8 12" id="KW-0256">Endoplasmic reticulum</keyword>
<dbReference type="InterPro" id="IPR055373">
    <property type="entry name" value="Ribophorin_II_N"/>
</dbReference>
<dbReference type="InterPro" id="IPR008814">
    <property type="entry name" value="Swp1"/>
</dbReference>
<sequence length="639" mass="71035">MKPSILVIGLLSVLVTYISATRTIDNFLSKSDLQRVQQIFNDGIKSSDLQTIYYSVINSKKIPSETKDSLCKKLPGLYKDSKLNDFEKNYYYVGSSTTLLCSEKIPSELVSQLKTALDKDFSSTQELFYTFYAQKYLDSSVLKEDAMKEKLSKKLLALLKKDDSLTSLGYGFYVASDLGSSASSVIDRVEDAIAQADEVDGKLLQFEGGLSVTSLVINGALKVTSNNNKAVPLTAEQTKKFASYFLSRRSVTQAKGASLLLESLRTIMADKKITPISIRIADNGQLPPEDPVMKIKICDLLGEALKEKPAAVKLTLTSKSDNKKAIDGENLVPSSEDSTVYKLDLKSKKLAKGAYKVDIDAGSFKQTNMVATVLGKVRLDKIDVAISEADSQTPTSKVWLDKYSKFPDVFQLDNQQKLSLRFDLFDDSTNKIMSVHQAFIRFSDKSGAEIVFVAEQDVAKAYKFELDIGARAGDFSGKSGIYDVELIVGDSSLVNSFTRNLGQVNLKFSLETRKEKIDNSIARKPRAEIHHLFREPEKRPPRFVSDLFTGLCLVPILLLFILWGRIGINTSNFSFSLSALGFHGGLGAIFLLFVCFWLKLDMFQTIQYLLGLSVLTFLCGNRVLRYIASKRLEKAEKNN</sequence>
<evidence type="ECO:0000256" key="8">
    <source>
        <dbReference type="ARBA" id="ARBA00022824"/>
    </source>
</evidence>
<dbReference type="Pfam" id="PF23860">
    <property type="entry name" value="Ribophorin_II_3rd"/>
    <property type="match status" value="1"/>
</dbReference>
<reference evidence="17" key="1">
    <citation type="submission" date="2022-01" db="EMBL/GenBank/DDBJ databases">
        <authorList>
            <person name="King R."/>
        </authorList>
    </citation>
    <scope>NUCLEOTIDE SEQUENCE</scope>
</reference>
<dbReference type="EMBL" id="OU895877">
    <property type="protein sequence ID" value="CAG9799519.1"/>
    <property type="molecule type" value="Genomic_DNA"/>
</dbReference>
<comment type="pathway">
    <text evidence="3 12">Protein modification; protein glycosylation.</text>
</comment>
<comment type="function">
    <text evidence="1 12">Subunit of the oligosaccharyl transferase (OST) complex that catalyzes the initial transfer of a defined glycan (Glc(3)Man(9)GlcNAc(2) in eukaryotes) from the lipid carrier dolichol-pyrophosphate to an asparagine residue within an Asn-X-Ser/Thr consensus motif in nascent polypeptide chains, the first step in protein N-glycosylation. N-glycosylation occurs cotranslationally and the complex associates with the Sec61 complex at the channel-forming translocon complex that mediates protein translocation across the endoplasmic reticulum (ER). All subunits are required for a maximal enzyme activity.</text>
</comment>
<evidence type="ECO:0000259" key="16">
    <source>
        <dbReference type="Pfam" id="PF25147"/>
    </source>
</evidence>
<evidence type="ECO:0000256" key="4">
    <source>
        <dbReference type="ARBA" id="ARBA00009038"/>
    </source>
</evidence>
<evidence type="ECO:0000256" key="2">
    <source>
        <dbReference type="ARBA" id="ARBA00004477"/>
    </source>
</evidence>
<evidence type="ECO:0000256" key="5">
    <source>
        <dbReference type="ARBA" id="ARBA00017612"/>
    </source>
</evidence>
<dbReference type="InterPro" id="IPR055375">
    <property type="entry name" value="Ribophorin_II_2nd"/>
</dbReference>
<keyword evidence="9 12" id="KW-1133">Transmembrane helix</keyword>
<feature type="domain" description="Ribophorin II second" evidence="15">
    <location>
        <begin position="276"/>
        <end position="367"/>
    </location>
</feature>
<feature type="domain" description="Ribophorin II third" evidence="14">
    <location>
        <begin position="381"/>
        <end position="506"/>
    </location>
</feature>
<evidence type="ECO:0000256" key="1">
    <source>
        <dbReference type="ARBA" id="ARBA00002791"/>
    </source>
</evidence>
<keyword evidence="6 12" id="KW-0812">Transmembrane</keyword>
<feature type="transmembrane region" description="Helical" evidence="12">
    <location>
        <begin position="575"/>
        <end position="600"/>
    </location>
</feature>
<gene>
    <name evidence="17" type="ORF">CHIRRI_LOCUS2484</name>
</gene>
<evidence type="ECO:0000256" key="9">
    <source>
        <dbReference type="ARBA" id="ARBA00022989"/>
    </source>
</evidence>
<evidence type="ECO:0000259" key="13">
    <source>
        <dbReference type="Pfam" id="PF05817"/>
    </source>
</evidence>
<organism evidence="17 18">
    <name type="scientific">Chironomus riparius</name>
    <dbReference type="NCBI Taxonomy" id="315576"/>
    <lineage>
        <taxon>Eukaryota</taxon>
        <taxon>Metazoa</taxon>
        <taxon>Ecdysozoa</taxon>
        <taxon>Arthropoda</taxon>
        <taxon>Hexapoda</taxon>
        <taxon>Insecta</taxon>
        <taxon>Pterygota</taxon>
        <taxon>Neoptera</taxon>
        <taxon>Endopterygota</taxon>
        <taxon>Diptera</taxon>
        <taxon>Nematocera</taxon>
        <taxon>Chironomoidea</taxon>
        <taxon>Chironomidae</taxon>
        <taxon>Chironominae</taxon>
        <taxon>Chironomus</taxon>
    </lineage>
</organism>
<evidence type="ECO:0000256" key="11">
    <source>
        <dbReference type="ARBA" id="ARBA00046750"/>
    </source>
</evidence>
<feature type="transmembrane region" description="Helical" evidence="12">
    <location>
        <begin position="543"/>
        <end position="563"/>
    </location>
</feature>
<evidence type="ECO:0000313" key="18">
    <source>
        <dbReference type="Proteomes" id="UP001153620"/>
    </source>
</evidence>
<dbReference type="PANTHER" id="PTHR12640">
    <property type="entry name" value="RIBOPHORIN II"/>
    <property type="match status" value="1"/>
</dbReference>
<dbReference type="Pfam" id="PF23861">
    <property type="entry name" value="Ribophorin_II_2nd"/>
    <property type="match status" value="1"/>
</dbReference>
<accession>A0A9N9RJV7</accession>
<feature type="signal peptide" evidence="12">
    <location>
        <begin position="1"/>
        <end position="20"/>
    </location>
</feature>
<dbReference type="Proteomes" id="UP001153620">
    <property type="component" value="Chromosome 1"/>
</dbReference>
<evidence type="ECO:0000256" key="3">
    <source>
        <dbReference type="ARBA" id="ARBA00004922"/>
    </source>
</evidence>
<keyword evidence="10 12" id="KW-0472">Membrane</keyword>
<dbReference type="Pfam" id="PF25147">
    <property type="entry name" value="Ribophorin_II_C"/>
    <property type="match status" value="1"/>
</dbReference>
<feature type="chain" id="PRO_5040543916" description="Dolichyl-diphosphooligosaccharide--protein glycosyltransferase subunit 2" evidence="12">
    <location>
        <begin position="21"/>
        <end position="639"/>
    </location>
</feature>
<feature type="domain" description="Ribophorin II C-terminal" evidence="16">
    <location>
        <begin position="533"/>
        <end position="631"/>
    </location>
</feature>
<evidence type="ECO:0000259" key="15">
    <source>
        <dbReference type="Pfam" id="PF23861"/>
    </source>
</evidence>
<name>A0A9N9RJV7_9DIPT</name>
<protein>
    <recommendedName>
        <fullName evidence="5 12">Dolichyl-diphosphooligosaccharide--protein glycosyltransferase subunit 2</fullName>
    </recommendedName>
    <alternativeName>
        <fullName evidence="12">Ribophorin-2</fullName>
    </alternativeName>
</protein>
<evidence type="ECO:0000256" key="12">
    <source>
        <dbReference type="RuleBase" id="RU366029"/>
    </source>
</evidence>
<dbReference type="InterPro" id="IPR055374">
    <property type="entry name" value="Ribophorin_II_3rd"/>
</dbReference>
<dbReference type="GO" id="GO:0008250">
    <property type="term" value="C:oligosaccharyltransferase complex"/>
    <property type="evidence" value="ECO:0007669"/>
    <property type="project" value="UniProtKB-UniRule"/>
</dbReference>
<dbReference type="InterPro" id="IPR056790">
    <property type="entry name" value="Ribophorin_II_C"/>
</dbReference>
<evidence type="ECO:0000259" key="14">
    <source>
        <dbReference type="Pfam" id="PF23860"/>
    </source>
</evidence>
<dbReference type="Pfam" id="PF05817">
    <property type="entry name" value="Ribophorin_II"/>
    <property type="match status" value="1"/>
</dbReference>
<keyword evidence="7 12" id="KW-0732">Signal</keyword>
<reference evidence="17" key="2">
    <citation type="submission" date="2022-10" db="EMBL/GenBank/DDBJ databases">
        <authorList>
            <consortium name="ENA_rothamsted_submissions"/>
            <consortium name="culmorum"/>
            <person name="King R."/>
        </authorList>
    </citation>
    <scope>NUCLEOTIDE SEQUENCE</scope>
</reference>
<comment type="subunit">
    <text evidence="11">Component of the oligosaccharyltransferase (OST) complex. OST exists in two different complex forms which contain common core subunits RPN1, RPN2, OST48, OST4, DAD1 and TMEM258, either STT3A or STT3B as catalytic subunits, and form-specific accessory subunits. STT3A complex assembly occurs through the formation of 3 subcomplexes. Subcomplex 1 contains RPN1 and TMEM258, subcomplex 2 contains the STT3A-specific subunits STT3A, DC2/OSTC, and KCP2 as well as the core subunit OST4, and subcomplex 3 contains RPN2, DAD1, and OST48. The STT3A complex can form stable complexes with the Sec61 complex or with both the Sec61 and TRAP complexes. Interacts with DDI2. Interacts with TMEM35A/NACHO.</text>
</comment>
<feature type="transmembrane region" description="Helical" evidence="12">
    <location>
        <begin position="606"/>
        <end position="624"/>
    </location>
</feature>
<evidence type="ECO:0000256" key="7">
    <source>
        <dbReference type="ARBA" id="ARBA00022729"/>
    </source>
</evidence>